<dbReference type="PANTHER" id="PTHR24161:SF85">
    <property type="entry name" value="PALMITOYLTRANSFERASE HIP14"/>
    <property type="match status" value="1"/>
</dbReference>
<feature type="repeat" description="ANK" evidence="3">
    <location>
        <begin position="209"/>
        <end position="241"/>
    </location>
</feature>
<accession>A0ABM0GYQ4</accession>
<dbReference type="Proteomes" id="UP000694865">
    <property type="component" value="Unplaced"/>
</dbReference>
<dbReference type="PROSITE" id="PS50017">
    <property type="entry name" value="DEATH_DOMAIN"/>
    <property type="match status" value="1"/>
</dbReference>
<dbReference type="Pfam" id="PF00023">
    <property type="entry name" value="Ank"/>
    <property type="match status" value="1"/>
</dbReference>
<feature type="repeat" description="ANK" evidence="3">
    <location>
        <begin position="94"/>
        <end position="126"/>
    </location>
</feature>
<dbReference type="SMART" id="SM00248">
    <property type="entry name" value="ANK"/>
    <property type="match status" value="8"/>
</dbReference>
<keyword evidence="5" id="KW-1185">Reference proteome</keyword>
<feature type="repeat" description="ANK" evidence="3">
    <location>
        <begin position="61"/>
        <end position="93"/>
    </location>
</feature>
<sequence length="517" mass="56900">MTTGKILQRPNLNKNASLRESHSMSVINERLLSASAEGKSHEVARLMKSGRCAVNYISEHGNTTALHKAAAYGHIKIVEILLDCGANTNMKDKAGYSPLHWACQNGYADVSEALLNIHADVNSRDKYGRTPLHLAAVNGRKAVAEVLLRREPEINAVPIDIMGKKSGAVYQNPWKGLTPLHCACDWGHTGVVDVLLKAKINVNIKDTVLGRTPLHLAALKGHQNVVDLLIKAGADINAEADILVGMIWGSSVQNPWRNCTPLMCATYWGHSGVVLSLVKAGVDVNAVDLSEYGCTALHLACIRGHLAVVQALFQGKVDADAKADVKVDKLCGSIFNNSWESCTPLHCATFCGHVSIVKLLLKKKVQVYAQDAERKTAYAIAKERKNTKLAAMIMKRCREYLIKELFVKYAERVGPGTRWKRLALALFFSEEDIDKIEEMYKDEEPDDRYKKSCVHVLKIWLDDQSAWPDLQEVDDAMHKIEKIGKGDVMFGGDSSEGAGARGRRMSSFAGKHLLNGK</sequence>
<dbReference type="InterPro" id="IPR011029">
    <property type="entry name" value="DEATH-like_dom_sf"/>
</dbReference>
<feature type="repeat" description="ANK" evidence="3">
    <location>
        <begin position="340"/>
        <end position="372"/>
    </location>
</feature>
<reference evidence="6" key="1">
    <citation type="submission" date="2025-08" db="UniProtKB">
        <authorList>
            <consortium name="RefSeq"/>
        </authorList>
    </citation>
    <scope>IDENTIFICATION</scope>
    <source>
        <tissue evidence="6">Testes</tissue>
    </source>
</reference>
<keyword evidence="2 3" id="KW-0040">ANK repeat</keyword>
<feature type="domain" description="Death" evidence="4">
    <location>
        <begin position="416"/>
        <end position="489"/>
    </location>
</feature>
<dbReference type="PANTHER" id="PTHR24161">
    <property type="entry name" value="ANK_REP_REGION DOMAIN-CONTAINING PROTEIN-RELATED"/>
    <property type="match status" value="1"/>
</dbReference>
<dbReference type="InterPro" id="IPR036770">
    <property type="entry name" value="Ankyrin_rpt-contain_sf"/>
</dbReference>
<dbReference type="InterPro" id="IPR000488">
    <property type="entry name" value="Death_dom"/>
</dbReference>
<dbReference type="PRINTS" id="PR01415">
    <property type="entry name" value="ANKYRIN"/>
</dbReference>
<dbReference type="Pfam" id="PF12796">
    <property type="entry name" value="Ank_2"/>
    <property type="match status" value="3"/>
</dbReference>
<dbReference type="Gene3D" id="1.10.533.10">
    <property type="entry name" value="Death Domain, Fas"/>
    <property type="match status" value="1"/>
</dbReference>
<protein>
    <submittedName>
        <fullName evidence="6">Ankyrin-1-like</fullName>
    </submittedName>
</protein>
<dbReference type="SUPFAM" id="SSF48403">
    <property type="entry name" value="Ankyrin repeat"/>
    <property type="match status" value="1"/>
</dbReference>
<feature type="repeat" description="ANK" evidence="3">
    <location>
        <begin position="127"/>
        <end position="159"/>
    </location>
</feature>
<evidence type="ECO:0000256" key="1">
    <source>
        <dbReference type="ARBA" id="ARBA00022737"/>
    </source>
</evidence>
<dbReference type="Gene3D" id="1.25.40.20">
    <property type="entry name" value="Ankyrin repeat-containing domain"/>
    <property type="match status" value="3"/>
</dbReference>
<dbReference type="PROSITE" id="PS50297">
    <property type="entry name" value="ANK_REP_REGION"/>
    <property type="match status" value="8"/>
</dbReference>
<feature type="repeat" description="ANK" evidence="3">
    <location>
        <begin position="175"/>
        <end position="207"/>
    </location>
</feature>
<dbReference type="RefSeq" id="XP_002740345.1">
    <property type="nucleotide sequence ID" value="XM_002740299.2"/>
</dbReference>
<dbReference type="GeneID" id="100375695"/>
<feature type="repeat" description="ANK" evidence="3">
    <location>
        <begin position="292"/>
        <end position="324"/>
    </location>
</feature>
<evidence type="ECO:0000259" key="4">
    <source>
        <dbReference type="PROSITE" id="PS50017"/>
    </source>
</evidence>
<feature type="repeat" description="ANK" evidence="3">
    <location>
        <begin position="257"/>
        <end position="289"/>
    </location>
</feature>
<organism evidence="5 6">
    <name type="scientific">Saccoglossus kowalevskii</name>
    <name type="common">Acorn worm</name>
    <dbReference type="NCBI Taxonomy" id="10224"/>
    <lineage>
        <taxon>Eukaryota</taxon>
        <taxon>Metazoa</taxon>
        <taxon>Hemichordata</taxon>
        <taxon>Enteropneusta</taxon>
        <taxon>Harrimaniidae</taxon>
        <taxon>Saccoglossus</taxon>
    </lineage>
</organism>
<evidence type="ECO:0000256" key="3">
    <source>
        <dbReference type="PROSITE-ProRule" id="PRU00023"/>
    </source>
</evidence>
<evidence type="ECO:0000256" key="2">
    <source>
        <dbReference type="ARBA" id="ARBA00023043"/>
    </source>
</evidence>
<dbReference type="SUPFAM" id="SSF47986">
    <property type="entry name" value="DEATH domain"/>
    <property type="match status" value="1"/>
</dbReference>
<dbReference type="CDD" id="cd01670">
    <property type="entry name" value="Death"/>
    <property type="match status" value="1"/>
</dbReference>
<evidence type="ECO:0000313" key="6">
    <source>
        <dbReference type="RefSeq" id="XP_002740345.1"/>
    </source>
</evidence>
<proteinExistence type="predicted"/>
<gene>
    <name evidence="6" type="primary">LOC100375695</name>
</gene>
<keyword evidence="1" id="KW-0677">Repeat</keyword>
<name>A0ABM0GYQ4_SACKO</name>
<evidence type="ECO:0000313" key="5">
    <source>
        <dbReference type="Proteomes" id="UP000694865"/>
    </source>
</evidence>
<dbReference type="PROSITE" id="PS50088">
    <property type="entry name" value="ANK_REPEAT"/>
    <property type="match status" value="8"/>
</dbReference>
<dbReference type="InterPro" id="IPR002110">
    <property type="entry name" value="Ankyrin_rpt"/>
</dbReference>